<reference evidence="6 7" key="1">
    <citation type="submission" date="2019-10" db="EMBL/GenBank/DDBJ databases">
        <title>Description of Paenibacillus humi sp. nov.</title>
        <authorList>
            <person name="Carlier A."/>
            <person name="Qi S."/>
        </authorList>
    </citation>
    <scope>NUCLEOTIDE SEQUENCE [LARGE SCALE GENOMIC DNA]</scope>
    <source>
        <strain evidence="6 7">LMG 31461</strain>
    </source>
</reference>
<name>A0ABX1XDE3_9BACL</name>
<dbReference type="Gene3D" id="3.60.15.10">
    <property type="entry name" value="Ribonuclease Z/Hydroxyacylglutathione hydrolase-like"/>
    <property type="match status" value="1"/>
</dbReference>
<comment type="function">
    <text evidence="3">Counteracts the endogenous Pycsar antiviral defense system. Phosphodiesterase that enables metal-dependent hydrolysis of host cyclic nucleotide Pycsar defense signals such as cCMP and cUMP.</text>
</comment>
<sequence length="253" mass="27536">MKLQFIRHATLWLEYAGITCLIDPMFSDAGVNPPIVNTANPRRNPLVPLPFPIAEIGQPDVIIVTHLHGDHWDGPAAEALPKTTPILCQPGDEGAFTAAGFTSVTAIQESFTLQGVTLFRTNGQHGTGEIGKLMGKVSGFVFKAENEPTLYLAGDTIWCDDVQQALESHLPDWTVVNAGGAQFEVGDPITMDANDVVSLCRYAPFTKIVAVHMDAINHCHVTRADLRGRLVVEGLLEQVVIPEDGEWVTKFRS</sequence>
<keyword evidence="7" id="KW-1185">Reference proteome</keyword>
<evidence type="ECO:0000259" key="5">
    <source>
        <dbReference type="Pfam" id="PF12706"/>
    </source>
</evidence>
<dbReference type="PANTHER" id="PTHR43546:SF9">
    <property type="entry name" value="L-ASCORBATE-6-PHOSPHATE LACTONASE ULAG-RELATED"/>
    <property type="match status" value="1"/>
</dbReference>
<comment type="catalytic activity">
    <reaction evidence="4">
        <text>3',5'-cyclic UMP + H2O = UMP + H(+)</text>
        <dbReference type="Rhea" id="RHEA:70575"/>
        <dbReference type="ChEBI" id="CHEBI:15377"/>
        <dbReference type="ChEBI" id="CHEBI:15378"/>
        <dbReference type="ChEBI" id="CHEBI:57865"/>
        <dbReference type="ChEBI" id="CHEBI:184387"/>
    </reaction>
    <physiologicalReaction direction="left-to-right" evidence="4">
        <dbReference type="Rhea" id="RHEA:70576"/>
    </physiologicalReaction>
</comment>
<dbReference type="RefSeq" id="WP_171632279.1">
    <property type="nucleotide sequence ID" value="NZ_WHNY01000060.1"/>
</dbReference>
<dbReference type="SUPFAM" id="SSF56281">
    <property type="entry name" value="Metallo-hydrolase/oxidoreductase"/>
    <property type="match status" value="1"/>
</dbReference>
<accession>A0ABX1XDE3</accession>
<evidence type="ECO:0000256" key="3">
    <source>
        <dbReference type="ARBA" id="ARBA00034301"/>
    </source>
</evidence>
<evidence type="ECO:0000256" key="4">
    <source>
        <dbReference type="ARBA" id="ARBA00048505"/>
    </source>
</evidence>
<comment type="catalytic activity">
    <reaction evidence="2">
        <text>3',5'-cyclic CMP + H2O = CMP + H(+)</text>
        <dbReference type="Rhea" id="RHEA:72675"/>
        <dbReference type="ChEBI" id="CHEBI:15377"/>
        <dbReference type="ChEBI" id="CHEBI:15378"/>
        <dbReference type="ChEBI" id="CHEBI:58003"/>
        <dbReference type="ChEBI" id="CHEBI:60377"/>
    </reaction>
    <physiologicalReaction direction="left-to-right" evidence="2">
        <dbReference type="Rhea" id="RHEA:72676"/>
    </physiologicalReaction>
</comment>
<dbReference type="InterPro" id="IPR036866">
    <property type="entry name" value="RibonucZ/Hydroxyglut_hydro"/>
</dbReference>
<dbReference type="PANTHER" id="PTHR43546">
    <property type="entry name" value="UPF0173 METAL-DEPENDENT HYDROLASE MJ1163-RELATED"/>
    <property type="match status" value="1"/>
</dbReference>
<protein>
    <submittedName>
        <fullName evidence="6">MBL fold metallo-hydrolase</fullName>
    </submittedName>
</protein>
<dbReference type="Pfam" id="PF12706">
    <property type="entry name" value="Lactamase_B_2"/>
    <property type="match status" value="1"/>
</dbReference>
<keyword evidence="1" id="KW-0378">Hydrolase</keyword>
<evidence type="ECO:0000256" key="1">
    <source>
        <dbReference type="ARBA" id="ARBA00022801"/>
    </source>
</evidence>
<evidence type="ECO:0000313" key="6">
    <source>
        <dbReference type="EMBL" id="NOU66046.1"/>
    </source>
</evidence>
<feature type="domain" description="Metallo-beta-lactamase" evidence="5">
    <location>
        <begin position="21"/>
        <end position="213"/>
    </location>
</feature>
<proteinExistence type="predicted"/>
<dbReference type="InterPro" id="IPR050114">
    <property type="entry name" value="UPF0173_UPF0282_UlaG_hydrolase"/>
</dbReference>
<dbReference type="InterPro" id="IPR001279">
    <property type="entry name" value="Metallo-B-lactamas"/>
</dbReference>
<evidence type="ECO:0000256" key="2">
    <source>
        <dbReference type="ARBA" id="ARBA00034221"/>
    </source>
</evidence>
<comment type="caution">
    <text evidence="6">The sequence shown here is derived from an EMBL/GenBank/DDBJ whole genome shotgun (WGS) entry which is preliminary data.</text>
</comment>
<organism evidence="6 7">
    <name type="scientific">Paenibacillus plantarum</name>
    <dbReference type="NCBI Taxonomy" id="2654975"/>
    <lineage>
        <taxon>Bacteria</taxon>
        <taxon>Bacillati</taxon>
        <taxon>Bacillota</taxon>
        <taxon>Bacilli</taxon>
        <taxon>Bacillales</taxon>
        <taxon>Paenibacillaceae</taxon>
        <taxon>Paenibacillus</taxon>
    </lineage>
</organism>
<dbReference type="EMBL" id="WHNY01000060">
    <property type="protein sequence ID" value="NOU66046.1"/>
    <property type="molecule type" value="Genomic_DNA"/>
</dbReference>
<dbReference type="Proteomes" id="UP000653578">
    <property type="component" value="Unassembled WGS sequence"/>
</dbReference>
<evidence type="ECO:0000313" key="7">
    <source>
        <dbReference type="Proteomes" id="UP000653578"/>
    </source>
</evidence>
<gene>
    <name evidence="6" type="ORF">GC096_18580</name>
</gene>